<feature type="region of interest" description="Disordered" evidence="3">
    <location>
        <begin position="197"/>
        <end position="224"/>
    </location>
</feature>
<dbReference type="GO" id="GO:0030488">
    <property type="term" value="P:tRNA methylation"/>
    <property type="evidence" value="ECO:0007669"/>
    <property type="project" value="TreeGrafter"/>
</dbReference>
<dbReference type="OrthoDB" id="271595at2759"/>
<feature type="compositionally biased region" description="Low complexity" evidence="3">
    <location>
        <begin position="122"/>
        <end position="142"/>
    </location>
</feature>
<keyword evidence="1" id="KW-0489">Methyltransferase</keyword>
<evidence type="ECO:0000313" key="5">
    <source>
        <dbReference type="EMBL" id="PWN30672.1"/>
    </source>
</evidence>
<dbReference type="GO" id="GO:0000049">
    <property type="term" value="F:tRNA binding"/>
    <property type="evidence" value="ECO:0007669"/>
    <property type="project" value="TreeGrafter"/>
</dbReference>
<feature type="compositionally biased region" description="Basic and acidic residues" evidence="3">
    <location>
        <begin position="246"/>
        <end position="259"/>
    </location>
</feature>
<dbReference type="GO" id="GO:0106335">
    <property type="term" value="F:tRNA (5-carboxymethyluridine(34)-5-O)-methyltransferase activity"/>
    <property type="evidence" value="ECO:0007669"/>
    <property type="project" value="TreeGrafter"/>
</dbReference>
<dbReference type="GO" id="GO:0005634">
    <property type="term" value="C:nucleus"/>
    <property type="evidence" value="ECO:0007669"/>
    <property type="project" value="TreeGrafter"/>
</dbReference>
<evidence type="ECO:0000256" key="3">
    <source>
        <dbReference type="SAM" id="MobiDB-lite"/>
    </source>
</evidence>
<feature type="region of interest" description="Disordered" evidence="3">
    <location>
        <begin position="1"/>
        <end position="20"/>
    </location>
</feature>
<keyword evidence="6" id="KW-1185">Reference proteome</keyword>
<name>A0A316UZM2_9BASI</name>
<evidence type="ECO:0000313" key="6">
    <source>
        <dbReference type="Proteomes" id="UP000245884"/>
    </source>
</evidence>
<reference evidence="5 6" key="1">
    <citation type="journal article" date="2018" name="Mol. Biol. Evol.">
        <title>Broad Genomic Sampling Reveals a Smut Pathogenic Ancestry of the Fungal Clade Ustilaginomycotina.</title>
        <authorList>
            <person name="Kijpornyongpan T."/>
            <person name="Mondo S.J."/>
            <person name="Barry K."/>
            <person name="Sandor L."/>
            <person name="Lee J."/>
            <person name="Lipzen A."/>
            <person name="Pangilinan J."/>
            <person name="LaButti K."/>
            <person name="Hainaut M."/>
            <person name="Henrissat B."/>
            <person name="Grigoriev I.V."/>
            <person name="Spatafora J.W."/>
            <person name="Aime M.C."/>
        </authorList>
    </citation>
    <scope>NUCLEOTIDE SEQUENCE [LARGE SCALE GENOMIC DNA]</scope>
    <source>
        <strain evidence="5 6">MCA 5214</strain>
    </source>
</reference>
<dbReference type="InterPro" id="IPR013216">
    <property type="entry name" value="Methyltransf_11"/>
</dbReference>
<proteinExistence type="predicted"/>
<dbReference type="GO" id="GO:0008757">
    <property type="term" value="F:S-adenosylmethionine-dependent methyltransferase activity"/>
    <property type="evidence" value="ECO:0007669"/>
    <property type="project" value="InterPro"/>
</dbReference>
<dbReference type="GO" id="GO:0005737">
    <property type="term" value="C:cytoplasm"/>
    <property type="evidence" value="ECO:0007669"/>
    <property type="project" value="TreeGrafter"/>
</dbReference>
<evidence type="ECO:0000256" key="1">
    <source>
        <dbReference type="ARBA" id="ARBA00022603"/>
    </source>
</evidence>
<gene>
    <name evidence="5" type="ORF">BDZ90DRAFT_229678</name>
</gene>
<sequence length="358" mass="39718">MATKAKKSDPTPAQLTGHGQEGFDAAEWERNNVHDVYSSIASHFSATRYKPWPLVSSFLASLPAGSIGVDVGCGNGKYLHLRNALHPEAGEEQQRNDCLTIGLDRSRELVSLAQSQTLARMSDPSSSSSSSNGSSSSSLPPSTWLNEVTVADGRAPHFRAHAFDYAISIATVHHFSTRERRREAVKEIVRLVKPRPPCEEDDINEQDGGAAVPASEMSQGRRRSGRGRGRFLIYVWALEQRGQERRKFDEQDARRRAEEQAAATEGQKAEGRDVMVPWMLKSGAQLKLDDGQEEQQGGEVYQRYYHLFEATELEALVEEAVADMSGITVRREDSGWERGNWWGVWQVVDAMASSQASN</sequence>
<feature type="domain" description="Methyltransferase type 11" evidence="4">
    <location>
        <begin position="69"/>
        <end position="194"/>
    </location>
</feature>
<dbReference type="GeneID" id="37026990"/>
<evidence type="ECO:0000256" key="2">
    <source>
        <dbReference type="ARBA" id="ARBA00022679"/>
    </source>
</evidence>
<organism evidence="5 6">
    <name type="scientific">Jaminaea rosea</name>
    <dbReference type="NCBI Taxonomy" id="1569628"/>
    <lineage>
        <taxon>Eukaryota</taxon>
        <taxon>Fungi</taxon>
        <taxon>Dikarya</taxon>
        <taxon>Basidiomycota</taxon>
        <taxon>Ustilaginomycotina</taxon>
        <taxon>Exobasidiomycetes</taxon>
        <taxon>Microstromatales</taxon>
        <taxon>Microstromatales incertae sedis</taxon>
        <taxon>Jaminaea</taxon>
    </lineage>
</organism>
<dbReference type="Proteomes" id="UP000245884">
    <property type="component" value="Unassembled WGS sequence"/>
</dbReference>
<dbReference type="InterPro" id="IPR051422">
    <property type="entry name" value="AlkB_tRNA_MeTrf/Diox"/>
</dbReference>
<protein>
    <recommendedName>
        <fullName evidence="4">Methyltransferase type 11 domain-containing protein</fullName>
    </recommendedName>
</protein>
<dbReference type="AlphaFoldDB" id="A0A316UZM2"/>
<accession>A0A316UZM2</accession>
<dbReference type="PANTHER" id="PTHR13069:SF21">
    <property type="entry name" value="ALKYLATED DNA REPAIR PROTEIN ALKB HOMOLOG 8"/>
    <property type="match status" value="1"/>
</dbReference>
<dbReference type="Pfam" id="PF08241">
    <property type="entry name" value="Methyltransf_11"/>
    <property type="match status" value="1"/>
</dbReference>
<feature type="region of interest" description="Disordered" evidence="3">
    <location>
        <begin position="246"/>
        <end position="269"/>
    </location>
</feature>
<dbReference type="GO" id="GO:0002098">
    <property type="term" value="P:tRNA wobble uridine modification"/>
    <property type="evidence" value="ECO:0007669"/>
    <property type="project" value="TreeGrafter"/>
</dbReference>
<dbReference type="RefSeq" id="XP_025365284.1">
    <property type="nucleotide sequence ID" value="XM_025505167.1"/>
</dbReference>
<keyword evidence="2" id="KW-0808">Transferase</keyword>
<dbReference type="PANTHER" id="PTHR13069">
    <property type="entry name" value="ALKYLATED DNA REPAIR PROTEIN ALKB HOMOLOG 8"/>
    <property type="match status" value="1"/>
</dbReference>
<dbReference type="Gene3D" id="3.40.50.150">
    <property type="entry name" value="Vaccinia Virus protein VP39"/>
    <property type="match status" value="1"/>
</dbReference>
<evidence type="ECO:0000259" key="4">
    <source>
        <dbReference type="Pfam" id="PF08241"/>
    </source>
</evidence>
<dbReference type="CDD" id="cd02440">
    <property type="entry name" value="AdoMet_MTases"/>
    <property type="match status" value="1"/>
</dbReference>
<dbReference type="EMBL" id="KZ819662">
    <property type="protein sequence ID" value="PWN30672.1"/>
    <property type="molecule type" value="Genomic_DNA"/>
</dbReference>
<dbReference type="InterPro" id="IPR029063">
    <property type="entry name" value="SAM-dependent_MTases_sf"/>
</dbReference>
<dbReference type="STRING" id="1569628.A0A316UZM2"/>
<feature type="region of interest" description="Disordered" evidence="3">
    <location>
        <begin position="116"/>
        <end position="143"/>
    </location>
</feature>
<dbReference type="SUPFAM" id="SSF53335">
    <property type="entry name" value="S-adenosyl-L-methionine-dependent methyltransferases"/>
    <property type="match status" value="1"/>
</dbReference>